<dbReference type="Pfam" id="PF00891">
    <property type="entry name" value="Methyltransf_2"/>
    <property type="match status" value="1"/>
</dbReference>
<gene>
    <name evidence="7" type="ORF">BJY24_004854</name>
</gene>
<feature type="domain" description="O-methyltransferase C-terminal" evidence="5">
    <location>
        <begin position="148"/>
        <end position="323"/>
    </location>
</feature>
<keyword evidence="8" id="KW-1185">Reference proteome</keyword>
<dbReference type="InterPro" id="IPR036390">
    <property type="entry name" value="WH_DNA-bd_sf"/>
</dbReference>
<dbReference type="Gene3D" id="3.40.50.150">
    <property type="entry name" value="Vaccinia Virus protein VP39"/>
    <property type="match status" value="1"/>
</dbReference>
<dbReference type="RefSeq" id="WP_169336493.1">
    <property type="nucleotide sequence ID" value="NZ_JACHIT010000002.1"/>
</dbReference>
<evidence type="ECO:0000259" key="6">
    <source>
        <dbReference type="Pfam" id="PF08100"/>
    </source>
</evidence>
<dbReference type="Gene3D" id="1.10.287.1350">
    <property type="match status" value="1"/>
</dbReference>
<dbReference type="PIRSF" id="PIRSF005739">
    <property type="entry name" value="O-mtase"/>
    <property type="match status" value="1"/>
</dbReference>
<dbReference type="InterPro" id="IPR012967">
    <property type="entry name" value="COMT_dimerisation"/>
</dbReference>
<sequence>MTETAGTGVPPESSSVATMIQLLAGFQISQALYVVAELDIATHLDDGPRTIDDLAATCGARPEVLRRLVRSLAPLGIFRGSDEDTVETTPLGATLSTRRPDSLRDIARYWMETHYLPFSELLNTARTGTPAPQQYLGQPFIDWVVATPGMAELQSRAMAGVTGGLRDRMFENYRLPAGDIVADIGGADGTILARLLSSEPTRRGILFDLPGVVETARKKLTELGMTDRIDTVPGDFFESVPSADVYVLAAIMHDWDDASCIRILHSITSAAAPGARVVLIEGLVPPGDEPHATKLIDLTMLGMTTGKERSATEFEELLGAAGLTLDRIVPTPEQYSFIEAHIP</sequence>
<organism evidence="7 8">
    <name type="scientific">Nocardia transvalensis</name>
    <dbReference type="NCBI Taxonomy" id="37333"/>
    <lineage>
        <taxon>Bacteria</taxon>
        <taxon>Bacillati</taxon>
        <taxon>Actinomycetota</taxon>
        <taxon>Actinomycetes</taxon>
        <taxon>Mycobacteriales</taxon>
        <taxon>Nocardiaceae</taxon>
        <taxon>Nocardia</taxon>
    </lineage>
</organism>
<keyword evidence="3" id="KW-0949">S-adenosyl-L-methionine</keyword>
<evidence type="ECO:0000256" key="3">
    <source>
        <dbReference type="ARBA" id="ARBA00022691"/>
    </source>
</evidence>
<evidence type="ECO:0000313" key="7">
    <source>
        <dbReference type="EMBL" id="MBB5915942.1"/>
    </source>
</evidence>
<reference evidence="7 8" key="1">
    <citation type="submission" date="2020-08" db="EMBL/GenBank/DDBJ databases">
        <title>Sequencing the genomes of 1000 actinobacteria strains.</title>
        <authorList>
            <person name="Klenk H.-P."/>
        </authorList>
    </citation>
    <scope>NUCLEOTIDE SEQUENCE [LARGE SCALE GENOMIC DNA]</scope>
    <source>
        <strain evidence="7 8">DSM 43582</strain>
    </source>
</reference>
<dbReference type="AlphaFoldDB" id="A0A7W9PH34"/>
<dbReference type="GO" id="GO:0008171">
    <property type="term" value="F:O-methyltransferase activity"/>
    <property type="evidence" value="ECO:0007669"/>
    <property type="project" value="InterPro"/>
</dbReference>
<evidence type="ECO:0000256" key="4">
    <source>
        <dbReference type="PIRSR" id="PIRSR005739-1"/>
    </source>
</evidence>
<evidence type="ECO:0000256" key="2">
    <source>
        <dbReference type="ARBA" id="ARBA00022679"/>
    </source>
</evidence>
<dbReference type="Proteomes" id="UP000540412">
    <property type="component" value="Unassembled WGS sequence"/>
</dbReference>
<dbReference type="InterPro" id="IPR001077">
    <property type="entry name" value="COMT_C"/>
</dbReference>
<name>A0A7W9PH34_9NOCA</name>
<dbReference type="InterPro" id="IPR036388">
    <property type="entry name" value="WH-like_DNA-bd_sf"/>
</dbReference>
<evidence type="ECO:0000313" key="8">
    <source>
        <dbReference type="Proteomes" id="UP000540412"/>
    </source>
</evidence>
<protein>
    <recommendedName>
        <fullName evidence="9">O-methyltransferase</fullName>
    </recommendedName>
</protein>
<dbReference type="SUPFAM" id="SSF53335">
    <property type="entry name" value="S-adenosyl-L-methionine-dependent methyltransferases"/>
    <property type="match status" value="1"/>
</dbReference>
<dbReference type="CDD" id="cd02440">
    <property type="entry name" value="AdoMet_MTases"/>
    <property type="match status" value="1"/>
</dbReference>
<dbReference type="PROSITE" id="PS51683">
    <property type="entry name" value="SAM_OMT_II"/>
    <property type="match status" value="1"/>
</dbReference>
<evidence type="ECO:0000256" key="1">
    <source>
        <dbReference type="ARBA" id="ARBA00022603"/>
    </source>
</evidence>
<dbReference type="EMBL" id="JACHIT010000002">
    <property type="protein sequence ID" value="MBB5915942.1"/>
    <property type="molecule type" value="Genomic_DNA"/>
</dbReference>
<dbReference type="GO" id="GO:0046983">
    <property type="term" value="F:protein dimerization activity"/>
    <property type="evidence" value="ECO:0007669"/>
    <property type="project" value="InterPro"/>
</dbReference>
<dbReference type="InterPro" id="IPR029063">
    <property type="entry name" value="SAM-dependent_MTases_sf"/>
</dbReference>
<feature type="active site" description="Proton acceptor" evidence="4">
    <location>
        <position position="253"/>
    </location>
</feature>
<dbReference type="InterPro" id="IPR016461">
    <property type="entry name" value="COMT-like"/>
</dbReference>
<dbReference type="PANTHER" id="PTHR43712">
    <property type="entry name" value="PUTATIVE (AFU_ORTHOLOGUE AFUA_4G14580)-RELATED"/>
    <property type="match status" value="1"/>
</dbReference>
<dbReference type="GO" id="GO:0032259">
    <property type="term" value="P:methylation"/>
    <property type="evidence" value="ECO:0007669"/>
    <property type="project" value="UniProtKB-KW"/>
</dbReference>
<evidence type="ECO:0008006" key="9">
    <source>
        <dbReference type="Google" id="ProtNLM"/>
    </source>
</evidence>
<feature type="domain" description="O-methyltransferase dimerisation" evidence="6">
    <location>
        <begin position="21"/>
        <end position="96"/>
    </location>
</feature>
<keyword evidence="2" id="KW-0808">Transferase</keyword>
<dbReference type="PANTHER" id="PTHR43712:SF2">
    <property type="entry name" value="O-METHYLTRANSFERASE CICE"/>
    <property type="match status" value="1"/>
</dbReference>
<evidence type="ECO:0000259" key="5">
    <source>
        <dbReference type="Pfam" id="PF00891"/>
    </source>
</evidence>
<dbReference type="Pfam" id="PF08100">
    <property type="entry name" value="Dimerisation"/>
    <property type="match status" value="1"/>
</dbReference>
<proteinExistence type="predicted"/>
<keyword evidence="1" id="KW-0489">Methyltransferase</keyword>
<dbReference type="SUPFAM" id="SSF46785">
    <property type="entry name" value="Winged helix' DNA-binding domain"/>
    <property type="match status" value="1"/>
</dbReference>
<accession>A0A7W9PH34</accession>
<dbReference type="Gene3D" id="1.10.10.10">
    <property type="entry name" value="Winged helix-like DNA-binding domain superfamily/Winged helix DNA-binding domain"/>
    <property type="match status" value="1"/>
</dbReference>
<comment type="caution">
    <text evidence="7">The sequence shown here is derived from an EMBL/GenBank/DDBJ whole genome shotgun (WGS) entry which is preliminary data.</text>
</comment>